<name>A0A812TQU2_9DINO</name>
<proteinExistence type="predicted"/>
<dbReference type="SUPFAM" id="SSF51735">
    <property type="entry name" value="NAD(P)-binding Rossmann-fold domains"/>
    <property type="match status" value="1"/>
</dbReference>
<feature type="domain" description="Ketoreductase" evidence="1">
    <location>
        <begin position="271"/>
        <end position="460"/>
    </location>
</feature>
<comment type="caution">
    <text evidence="2">The sequence shown here is derived from an EMBL/GenBank/DDBJ whole genome shotgun (WGS) entry which is preliminary data.</text>
</comment>
<dbReference type="Pfam" id="PF08659">
    <property type="entry name" value="KR"/>
    <property type="match status" value="1"/>
</dbReference>
<dbReference type="Proteomes" id="UP000604046">
    <property type="component" value="Unassembled WGS sequence"/>
</dbReference>
<dbReference type="PANTHER" id="PTHR39444">
    <property type="entry name" value="SITE-SPECIFIC DNA-METHYLTRANSFERASE (ADENINE-SPECIFIC)"/>
    <property type="match status" value="1"/>
</dbReference>
<accession>A0A812TQU2</accession>
<dbReference type="EMBL" id="CAJNDS010002583">
    <property type="protein sequence ID" value="CAE7534182.1"/>
    <property type="molecule type" value="Genomic_DNA"/>
</dbReference>
<dbReference type="InterPro" id="IPR002052">
    <property type="entry name" value="DNA_methylase_N6_adenine_CS"/>
</dbReference>
<sequence>MCWPVEWFKEDLPVETKDGSAMDVVVEKIINQSNKIPKLMDPYVKGQVQEPLEIPKPDTPPKLNVLAFGDHSGYCKNFFANAPEGRISMKKVVENYHSLTQEDVKKLVNEPKKGWDLVIFTVGCDPPRSNSIPDVIEQNTVISRLYFWLAYELQRAETNTKIFCLVRGLFHEDKKTHMKAGLGLCVSGTLFGMSNTLRQELELCDIHFCDTEYFLSDDSDVWSRVAAEAFRDTTFGMVDVRILSSGRYVQRRVSSKAYQAANKEFPLPSEGIIAISGGNGALGLVMGNWLLDKAAEQGVGGFEIKFLSRSMKISDLNMPLWKDIEAKAAKLGIKVEQGKMDMSSQEGCNKFVESCNGMLKGFIHSAGVLQDSMLMNLTWEKFETVYQSKHHAALFLHQALELNPQKDLRFMWNFSSTSVYGNMGQLNYSGSNSFLDVLTRHRKAKGRPSLAIQWGAWGDVGMAATMTDAMRLRTMNSPMPYFSNKEGLYGLECGLATGLAYFSVFKFNPQVMMGSVQPPEPVQACYHRNHYCEVCPTPMAPALERKHYYTIFRMAKGQQTRSISAVPLVYNAYVKAAAAKHAAEWSDDFRQWRLYALGADSQAFLPRNIPPSEASLLGFLDAATRGLCKAPGKLRIYDPFFCAGAVVKHLGELGFPHVYNKCEDFYAVAEEGRVPKHDVLVTNPPYSGEHVEYLLRFCRSNAKPFLLLMPNYFCSKDFYDDALGGSSKSVLYLCPRKRYFYWTPKGLRTRSRVQSQHAGDGGNRTSPFISFWYIDLSPLLSAKALLRWWQEGAAGEGSKLCRLSELPRSCQP</sequence>
<protein>
    <recommendedName>
        <fullName evidence="1">Ketoreductase domain-containing protein</fullName>
    </recommendedName>
</protein>
<evidence type="ECO:0000313" key="3">
    <source>
        <dbReference type="Proteomes" id="UP000604046"/>
    </source>
</evidence>
<dbReference type="Gene3D" id="3.40.50.720">
    <property type="entry name" value="NAD(P)-binding Rossmann-like Domain"/>
    <property type="match status" value="1"/>
</dbReference>
<gene>
    <name evidence="2" type="ORF">SNAT2548_LOCUS29933</name>
</gene>
<dbReference type="PANTHER" id="PTHR39444:SF3">
    <property type="entry name" value="SITE-SPECIFIC DNA-METHYLTRANSFERASE (ADENINE-SPECIFIC)"/>
    <property type="match status" value="1"/>
</dbReference>
<dbReference type="InterPro" id="IPR013968">
    <property type="entry name" value="PKS_KR"/>
</dbReference>
<dbReference type="SMART" id="SM00822">
    <property type="entry name" value="PKS_KR"/>
    <property type="match status" value="1"/>
</dbReference>
<evidence type="ECO:0000313" key="2">
    <source>
        <dbReference type="EMBL" id="CAE7534182.1"/>
    </source>
</evidence>
<dbReference type="OrthoDB" id="329835at2759"/>
<organism evidence="2 3">
    <name type="scientific">Symbiodinium natans</name>
    <dbReference type="NCBI Taxonomy" id="878477"/>
    <lineage>
        <taxon>Eukaryota</taxon>
        <taxon>Sar</taxon>
        <taxon>Alveolata</taxon>
        <taxon>Dinophyceae</taxon>
        <taxon>Suessiales</taxon>
        <taxon>Symbiodiniaceae</taxon>
        <taxon>Symbiodinium</taxon>
    </lineage>
</organism>
<evidence type="ECO:0000259" key="1">
    <source>
        <dbReference type="SMART" id="SM00822"/>
    </source>
</evidence>
<dbReference type="PROSITE" id="PS00092">
    <property type="entry name" value="N6_MTASE"/>
    <property type="match status" value="1"/>
</dbReference>
<keyword evidence="3" id="KW-1185">Reference proteome</keyword>
<dbReference type="AlphaFoldDB" id="A0A812TQU2"/>
<reference evidence="2" key="1">
    <citation type="submission" date="2021-02" db="EMBL/GenBank/DDBJ databases">
        <authorList>
            <person name="Dougan E. K."/>
            <person name="Rhodes N."/>
            <person name="Thang M."/>
            <person name="Chan C."/>
        </authorList>
    </citation>
    <scope>NUCLEOTIDE SEQUENCE</scope>
</reference>
<dbReference type="GO" id="GO:0003676">
    <property type="term" value="F:nucleic acid binding"/>
    <property type="evidence" value="ECO:0007669"/>
    <property type="project" value="InterPro"/>
</dbReference>
<dbReference type="GO" id="GO:0032259">
    <property type="term" value="P:methylation"/>
    <property type="evidence" value="ECO:0007669"/>
    <property type="project" value="InterPro"/>
</dbReference>
<dbReference type="InterPro" id="IPR057326">
    <property type="entry name" value="KR_dom"/>
</dbReference>
<dbReference type="GO" id="GO:0008168">
    <property type="term" value="F:methyltransferase activity"/>
    <property type="evidence" value="ECO:0007669"/>
    <property type="project" value="InterPro"/>
</dbReference>
<dbReference type="InterPro" id="IPR036291">
    <property type="entry name" value="NAD(P)-bd_dom_sf"/>
</dbReference>